<keyword evidence="1" id="KW-1133">Transmembrane helix</keyword>
<evidence type="ECO:0000313" key="3">
    <source>
        <dbReference type="Proteomes" id="UP000470876"/>
    </source>
</evidence>
<comment type="caution">
    <text evidence="2">The sequence shown here is derived from an EMBL/GenBank/DDBJ whole genome shotgun (WGS) entry which is preliminary data.</text>
</comment>
<feature type="transmembrane region" description="Helical" evidence="1">
    <location>
        <begin position="16"/>
        <end position="37"/>
    </location>
</feature>
<dbReference type="RefSeq" id="WP_163828065.1">
    <property type="nucleotide sequence ID" value="NZ_JAAGUX010000002.1"/>
</dbReference>
<keyword evidence="1" id="KW-0812">Transmembrane</keyword>
<dbReference type="EMBL" id="JAAGUX010000002">
    <property type="protein sequence ID" value="NEW54471.1"/>
    <property type="molecule type" value="Genomic_DNA"/>
</dbReference>
<keyword evidence="3" id="KW-1185">Reference proteome</keyword>
<name>A0ABX0CJF9_9NOCA</name>
<proteinExistence type="predicted"/>
<dbReference type="Proteomes" id="UP000470876">
    <property type="component" value="Unassembled WGS sequence"/>
</dbReference>
<evidence type="ECO:0000256" key="1">
    <source>
        <dbReference type="SAM" id="Phobius"/>
    </source>
</evidence>
<keyword evidence="1" id="KW-0472">Membrane</keyword>
<evidence type="ECO:0000313" key="2">
    <source>
        <dbReference type="EMBL" id="NEW54471.1"/>
    </source>
</evidence>
<organism evidence="2 3">
    <name type="scientific">Nocardia cyriacigeorgica</name>
    <dbReference type="NCBI Taxonomy" id="135487"/>
    <lineage>
        <taxon>Bacteria</taxon>
        <taxon>Bacillati</taxon>
        <taxon>Actinomycetota</taxon>
        <taxon>Actinomycetes</taxon>
        <taxon>Mycobacteriales</taxon>
        <taxon>Nocardiaceae</taxon>
        <taxon>Nocardia</taxon>
    </lineage>
</organism>
<accession>A0ABX0CJF9</accession>
<reference evidence="2 3" key="1">
    <citation type="submission" date="2020-01" db="EMBL/GenBank/DDBJ databases">
        <title>Genetics and antimicrobial susceptibilities of Nocardia species isolated from the soil; a comparison with species isolated from humans.</title>
        <authorList>
            <person name="Carrasco G."/>
            <person name="Monzon S."/>
            <person name="Sansegundo M."/>
            <person name="Garcia E."/>
            <person name="Garrido N."/>
            <person name="Medina M.J."/>
            <person name="Villalon P."/>
            <person name="Ramirez-Arocha A.C."/>
            <person name="Jimenez P."/>
            <person name="Cuesta I."/>
            <person name="Valdezate S."/>
        </authorList>
    </citation>
    <scope>NUCLEOTIDE SEQUENCE [LARGE SCALE GENOMIC DNA]</scope>
    <source>
        <strain evidence="2 3">CNM20110649</strain>
    </source>
</reference>
<gene>
    <name evidence="2" type="ORF">GV794_02160</name>
</gene>
<sequence>MTRPHLPHLSADDRGFWLWWLFTVAVVVGIAGLIVYLSNVAEWGVL</sequence>
<protein>
    <submittedName>
        <fullName evidence="2">Uncharacterized protein</fullName>
    </submittedName>
</protein>